<feature type="transmembrane region" description="Helical" evidence="1">
    <location>
        <begin position="32"/>
        <end position="51"/>
    </location>
</feature>
<reference evidence="2 3" key="1">
    <citation type="submission" date="2016-10" db="EMBL/GenBank/DDBJ databases">
        <authorList>
            <person name="Varghese N."/>
            <person name="Submissions S."/>
        </authorList>
    </citation>
    <scope>NUCLEOTIDE SEQUENCE [LARGE SCALE GENOMIC DNA]</scope>
    <source>
        <strain evidence="2 3">DSM 21822</strain>
    </source>
</reference>
<keyword evidence="1" id="KW-0812">Transmembrane</keyword>
<keyword evidence="1" id="KW-1133">Transmembrane helix</keyword>
<keyword evidence="1" id="KW-0472">Membrane</keyword>
<name>A0A1I3XGI7_9HYPH</name>
<protein>
    <submittedName>
        <fullName evidence="2">Uncharacterized protein</fullName>
    </submittedName>
</protein>
<gene>
    <name evidence="2" type="ORF">SAMN04488498_103214</name>
</gene>
<dbReference type="OrthoDB" id="7861086at2"/>
<evidence type="ECO:0000256" key="1">
    <source>
        <dbReference type="SAM" id="Phobius"/>
    </source>
</evidence>
<dbReference type="AlphaFoldDB" id="A0A1I3XGI7"/>
<organism evidence="2 3">
    <name type="scientific">Neomesorhizobium albiziae</name>
    <dbReference type="NCBI Taxonomy" id="335020"/>
    <lineage>
        <taxon>Bacteria</taxon>
        <taxon>Pseudomonadati</taxon>
        <taxon>Pseudomonadota</taxon>
        <taxon>Alphaproteobacteria</taxon>
        <taxon>Hyphomicrobiales</taxon>
        <taxon>Phyllobacteriaceae</taxon>
        <taxon>Neomesorhizobium</taxon>
    </lineage>
</organism>
<evidence type="ECO:0000313" key="2">
    <source>
        <dbReference type="EMBL" id="SFK18663.1"/>
    </source>
</evidence>
<keyword evidence="3" id="KW-1185">Reference proteome</keyword>
<dbReference type="EMBL" id="FOSL01000003">
    <property type="protein sequence ID" value="SFK18663.1"/>
    <property type="molecule type" value="Genomic_DNA"/>
</dbReference>
<proteinExistence type="predicted"/>
<feature type="transmembrane region" description="Helical" evidence="1">
    <location>
        <begin position="58"/>
        <end position="79"/>
    </location>
</feature>
<evidence type="ECO:0000313" key="3">
    <source>
        <dbReference type="Proteomes" id="UP000323300"/>
    </source>
</evidence>
<sequence length="107" mass="11767">MSEFKAVEAGPGFFLARWRGLVPLDRLFWRDMAIVGTAINLVTTAAAIFVLGMKLPLAVSLAVHFLPLPYNLFLFLSIWRTANLQPGPIASLAQIFAAIWLILATVI</sequence>
<feature type="transmembrane region" description="Helical" evidence="1">
    <location>
        <begin position="85"/>
        <end position="106"/>
    </location>
</feature>
<dbReference type="RefSeq" id="WP_149759510.1">
    <property type="nucleotide sequence ID" value="NZ_BSPE01000008.1"/>
</dbReference>
<dbReference type="Proteomes" id="UP000323300">
    <property type="component" value="Unassembled WGS sequence"/>
</dbReference>
<accession>A0A1I3XGI7</accession>